<organism evidence="1 2">
    <name type="scientific">Monoraphidium neglectum</name>
    <dbReference type="NCBI Taxonomy" id="145388"/>
    <lineage>
        <taxon>Eukaryota</taxon>
        <taxon>Viridiplantae</taxon>
        <taxon>Chlorophyta</taxon>
        <taxon>core chlorophytes</taxon>
        <taxon>Chlorophyceae</taxon>
        <taxon>CS clade</taxon>
        <taxon>Sphaeropleales</taxon>
        <taxon>Selenastraceae</taxon>
        <taxon>Monoraphidium</taxon>
    </lineage>
</organism>
<gene>
    <name evidence="1" type="ORF">MNEG_11341</name>
</gene>
<dbReference type="KEGG" id="mng:MNEG_11341"/>
<dbReference type="Proteomes" id="UP000054498">
    <property type="component" value="Unassembled WGS sequence"/>
</dbReference>
<reference evidence="1 2" key="1">
    <citation type="journal article" date="2013" name="BMC Genomics">
        <title>Reconstruction of the lipid metabolism for the microalga Monoraphidium neglectum from its genome sequence reveals characteristics suitable for biofuel production.</title>
        <authorList>
            <person name="Bogen C."/>
            <person name="Al-Dilaimi A."/>
            <person name="Albersmeier A."/>
            <person name="Wichmann J."/>
            <person name="Grundmann M."/>
            <person name="Rupp O."/>
            <person name="Lauersen K.J."/>
            <person name="Blifernez-Klassen O."/>
            <person name="Kalinowski J."/>
            <person name="Goesmann A."/>
            <person name="Mussgnug J.H."/>
            <person name="Kruse O."/>
        </authorList>
    </citation>
    <scope>NUCLEOTIDE SEQUENCE [LARGE SCALE GENOMIC DNA]</scope>
    <source>
        <strain evidence="1 2">SAG 48.87</strain>
    </source>
</reference>
<dbReference type="RefSeq" id="XP_013895641.1">
    <property type="nucleotide sequence ID" value="XM_014040187.1"/>
</dbReference>
<sequence>MLQVETPASQLVQQCPYKRACGFTSLGAMACRDVARQTALMGLQLPLGAAAGGVSARMWAAFAELNHLLAAHPHAIRGNSISFRSVPRTGRYELWTRYARTQGLSAEAARAAAAGAAAPLPAWLGLALAVIGSCLSGYPDASATEYEVHMPGYMLAWAARWGVGDSSGATIKLLQIEAFSGSSGGMSGSQRPAQSLYLPVGM</sequence>
<dbReference type="EMBL" id="KK102919">
    <property type="protein sequence ID" value="KIY96621.1"/>
    <property type="molecule type" value="Genomic_DNA"/>
</dbReference>
<evidence type="ECO:0000313" key="1">
    <source>
        <dbReference type="EMBL" id="KIY96621.1"/>
    </source>
</evidence>
<accession>A0A0D2M5Y3</accession>
<dbReference type="GeneID" id="25728594"/>
<dbReference type="AlphaFoldDB" id="A0A0D2M5Y3"/>
<evidence type="ECO:0000313" key="2">
    <source>
        <dbReference type="Proteomes" id="UP000054498"/>
    </source>
</evidence>
<dbReference type="OrthoDB" id="10607846at2759"/>
<proteinExistence type="predicted"/>
<keyword evidence="2" id="KW-1185">Reference proteome</keyword>
<protein>
    <submittedName>
        <fullName evidence="1">Uncharacterized protein</fullName>
    </submittedName>
</protein>
<name>A0A0D2M5Y3_9CHLO</name>